<dbReference type="SMART" id="SM00034">
    <property type="entry name" value="CLECT"/>
    <property type="match status" value="1"/>
</dbReference>
<reference evidence="3" key="1">
    <citation type="submission" date="2023-09" db="UniProtKB">
        <authorList>
            <consortium name="Ensembl"/>
        </authorList>
    </citation>
    <scope>IDENTIFICATION</scope>
</reference>
<dbReference type="PROSITE" id="PS50041">
    <property type="entry name" value="C_TYPE_LECTIN_2"/>
    <property type="match status" value="1"/>
</dbReference>
<dbReference type="InterPro" id="IPR001304">
    <property type="entry name" value="C-type_lectin-like"/>
</dbReference>
<sequence>LRFWPKESHHNETPDQWSLYPPNCCCLQITHTSTLTSCHLIQDDPCPKCEEGWEHHRGRCYYFTTNKSPWEESRNECRDKGGDLVKIDGQDEQTFLERRLREAMIDNTDKFWIGLTDSQEEGRWLWVDGSPLDTRFDSSSTYLSTTRNLHAFIEPSCKVPHKSICEKKEKRATCV</sequence>
<dbReference type="Pfam" id="PF00059">
    <property type="entry name" value="Lectin_C"/>
    <property type="match status" value="1"/>
</dbReference>
<organism evidence="3">
    <name type="scientific">Stegastes partitus</name>
    <name type="common">bicolor damselfish</name>
    <dbReference type="NCBI Taxonomy" id="144197"/>
    <lineage>
        <taxon>Eukaryota</taxon>
        <taxon>Metazoa</taxon>
        <taxon>Chordata</taxon>
        <taxon>Craniata</taxon>
        <taxon>Vertebrata</taxon>
        <taxon>Euteleostomi</taxon>
        <taxon>Actinopterygii</taxon>
        <taxon>Neopterygii</taxon>
        <taxon>Teleostei</taxon>
        <taxon>Neoteleostei</taxon>
        <taxon>Acanthomorphata</taxon>
        <taxon>Ovalentaria</taxon>
        <taxon>Pomacentridae</taxon>
        <taxon>Stegastes</taxon>
    </lineage>
</organism>
<name>A0A3B5AHS3_9TELE</name>
<dbReference type="PANTHER" id="PTHR45710">
    <property type="entry name" value="C-TYPE LECTIN DOMAIN-CONTAINING PROTEIN 180"/>
    <property type="match status" value="1"/>
</dbReference>
<evidence type="ECO:0000256" key="1">
    <source>
        <dbReference type="ARBA" id="ARBA00004401"/>
    </source>
</evidence>
<comment type="subcellular location">
    <subcellularLocation>
        <location evidence="1">Cell membrane</location>
        <topology evidence="1">Single-pass type II membrane protein</topology>
    </subcellularLocation>
</comment>
<dbReference type="InterPro" id="IPR016187">
    <property type="entry name" value="CTDL_fold"/>
</dbReference>
<dbReference type="InterPro" id="IPR016186">
    <property type="entry name" value="C-type_lectin-like/link_sf"/>
</dbReference>
<dbReference type="SUPFAM" id="SSF56436">
    <property type="entry name" value="C-type lectin-like"/>
    <property type="match status" value="1"/>
</dbReference>
<dbReference type="Ensembl" id="ENSSPAT00000021321.1">
    <property type="protein sequence ID" value="ENSSPAP00000021003.1"/>
    <property type="gene ID" value="ENSSPAG00000015829.1"/>
</dbReference>
<accession>A0A3B5AHS3</accession>
<dbReference type="Gene3D" id="3.10.100.10">
    <property type="entry name" value="Mannose-Binding Protein A, subunit A"/>
    <property type="match status" value="1"/>
</dbReference>
<proteinExistence type="predicted"/>
<feature type="domain" description="C-type lectin" evidence="2">
    <location>
        <begin position="56"/>
        <end position="166"/>
    </location>
</feature>
<evidence type="ECO:0000313" key="3">
    <source>
        <dbReference type="Ensembl" id="ENSSPAP00000021003.1"/>
    </source>
</evidence>
<protein>
    <recommendedName>
        <fullName evidence="2">C-type lectin domain-containing protein</fullName>
    </recommendedName>
</protein>
<dbReference type="STRING" id="144197.ENSSPAP00000021003"/>
<dbReference type="GeneTree" id="ENSGT01030000234575"/>
<dbReference type="AlphaFoldDB" id="A0A3B5AHS3"/>
<dbReference type="InterPro" id="IPR050828">
    <property type="entry name" value="C-type_lectin/matrix_domain"/>
</dbReference>
<dbReference type="GO" id="GO:0005886">
    <property type="term" value="C:plasma membrane"/>
    <property type="evidence" value="ECO:0007669"/>
    <property type="project" value="UniProtKB-SubCell"/>
</dbReference>
<evidence type="ECO:0000259" key="2">
    <source>
        <dbReference type="PROSITE" id="PS50041"/>
    </source>
</evidence>
<dbReference type="PANTHER" id="PTHR45710:SF26">
    <property type="entry name" value="RH26557P"/>
    <property type="match status" value="1"/>
</dbReference>